<sequence length="153" mass="16879">MNEIQLFLSHAIQLEREAAERYQELHAAMTEAGHGEASAFFGTMAVFAHKHLDEAVAMGGSHALPELDPNAFRWFGGVSPEAPDLESLSSMVDLQTALLMALQGEHRSHVFYRQVSELSQDPEVRRVAGEFAAEEAEHVAALQQWLARTPVKA</sequence>
<dbReference type="InterPro" id="IPR012347">
    <property type="entry name" value="Ferritin-like"/>
</dbReference>
<accession>A0ABP9R512</accession>
<proteinExistence type="predicted"/>
<keyword evidence="2" id="KW-1185">Reference proteome</keyword>
<organism evidence="1 2">
    <name type="scientific">Viridibacterium curvum</name>
    <dbReference type="NCBI Taxonomy" id="1101404"/>
    <lineage>
        <taxon>Bacteria</taxon>
        <taxon>Pseudomonadati</taxon>
        <taxon>Pseudomonadota</taxon>
        <taxon>Betaproteobacteria</taxon>
        <taxon>Rhodocyclales</taxon>
        <taxon>Rhodocyclaceae</taxon>
        <taxon>Viridibacterium</taxon>
    </lineage>
</organism>
<dbReference type="EMBL" id="BAABLD010000017">
    <property type="protein sequence ID" value="GAA5171826.1"/>
    <property type="molecule type" value="Genomic_DNA"/>
</dbReference>
<dbReference type="SUPFAM" id="SSF47240">
    <property type="entry name" value="Ferritin-like"/>
    <property type="match status" value="1"/>
</dbReference>
<dbReference type="Proteomes" id="UP001500547">
    <property type="component" value="Unassembled WGS sequence"/>
</dbReference>
<protein>
    <submittedName>
        <fullName evidence="1">Ferritin family protein</fullName>
    </submittedName>
</protein>
<evidence type="ECO:0000313" key="2">
    <source>
        <dbReference type="Proteomes" id="UP001500547"/>
    </source>
</evidence>
<comment type="caution">
    <text evidence="1">The sequence shown here is derived from an EMBL/GenBank/DDBJ whole genome shotgun (WGS) entry which is preliminary data.</text>
</comment>
<name>A0ABP9R512_9RHOO</name>
<gene>
    <name evidence="1" type="ORF">GCM10025770_37030</name>
</gene>
<reference evidence="2" key="1">
    <citation type="journal article" date="2019" name="Int. J. Syst. Evol. Microbiol.">
        <title>The Global Catalogue of Microorganisms (GCM) 10K type strain sequencing project: providing services to taxonomists for standard genome sequencing and annotation.</title>
        <authorList>
            <consortium name="The Broad Institute Genomics Platform"/>
            <consortium name="The Broad Institute Genome Sequencing Center for Infectious Disease"/>
            <person name="Wu L."/>
            <person name="Ma J."/>
        </authorList>
    </citation>
    <scope>NUCLEOTIDE SEQUENCE [LARGE SCALE GENOMIC DNA]</scope>
    <source>
        <strain evidence="2">JCM 18715</strain>
    </source>
</reference>
<dbReference type="Gene3D" id="1.20.1260.10">
    <property type="match status" value="1"/>
</dbReference>
<evidence type="ECO:0000313" key="1">
    <source>
        <dbReference type="EMBL" id="GAA5171826.1"/>
    </source>
</evidence>
<dbReference type="InterPro" id="IPR009078">
    <property type="entry name" value="Ferritin-like_SF"/>
</dbReference>
<dbReference type="RefSeq" id="WP_345534597.1">
    <property type="nucleotide sequence ID" value="NZ_BAABLD010000017.1"/>
</dbReference>